<keyword evidence="2" id="KW-1185">Reference proteome</keyword>
<dbReference type="AlphaFoldDB" id="Q1QJD2"/>
<gene>
    <name evidence="1" type="ordered locus">Nham_2897</name>
</gene>
<accession>Q1QJD2</accession>
<dbReference type="KEGG" id="nha:Nham_2897"/>
<dbReference type="Proteomes" id="UP000001953">
    <property type="component" value="Chromosome"/>
</dbReference>
<name>Q1QJD2_NITHX</name>
<evidence type="ECO:0000313" key="2">
    <source>
        <dbReference type="Proteomes" id="UP000001953"/>
    </source>
</evidence>
<proteinExistence type="predicted"/>
<evidence type="ECO:0000313" key="1">
    <source>
        <dbReference type="EMBL" id="ABE63665.1"/>
    </source>
</evidence>
<sequence length="136" mass="14976">MIELSIPVFCSRVISVLGTGVWTARMGATVFGFKKKKEILQICFGIDTRTFKVVRVVGREGGTYDVDGQGPNDNLQKDSVETAVRLTHGYIAELTCWPAHQCDESLIREVEADLKTKAEKMKEAANAAPGQETNSR</sequence>
<organism evidence="1 2">
    <name type="scientific">Nitrobacter hamburgensis (strain DSM 10229 / NCIMB 13809 / X14)</name>
    <dbReference type="NCBI Taxonomy" id="323097"/>
    <lineage>
        <taxon>Bacteria</taxon>
        <taxon>Pseudomonadati</taxon>
        <taxon>Pseudomonadota</taxon>
        <taxon>Alphaproteobacteria</taxon>
        <taxon>Hyphomicrobiales</taxon>
        <taxon>Nitrobacteraceae</taxon>
        <taxon>Nitrobacter</taxon>
    </lineage>
</organism>
<dbReference type="HOGENOM" id="CLU_1873250_0_0_5"/>
<reference evidence="1 2" key="1">
    <citation type="submission" date="2006-03" db="EMBL/GenBank/DDBJ databases">
        <title>Complete sequence of chromosome of Nitrobacter hamburgensis X14.</title>
        <authorList>
            <consortium name="US DOE Joint Genome Institute"/>
            <person name="Copeland A."/>
            <person name="Lucas S."/>
            <person name="Lapidus A."/>
            <person name="Barry K."/>
            <person name="Detter J.C."/>
            <person name="Glavina del Rio T."/>
            <person name="Hammon N."/>
            <person name="Israni S."/>
            <person name="Dalin E."/>
            <person name="Tice H."/>
            <person name="Pitluck S."/>
            <person name="Chain P."/>
            <person name="Malfatti S."/>
            <person name="Shin M."/>
            <person name="Vergez L."/>
            <person name="Schmutz J."/>
            <person name="Larimer F."/>
            <person name="Land M."/>
            <person name="Hauser L."/>
            <person name="Kyrpides N."/>
            <person name="Ivanova N."/>
            <person name="Ward B."/>
            <person name="Arp D."/>
            <person name="Klotz M."/>
            <person name="Stein L."/>
            <person name="O'Mullan G."/>
            <person name="Starkenburg S."/>
            <person name="Sayavedra L."/>
            <person name="Poret-Peterson A.T."/>
            <person name="Gentry M.E."/>
            <person name="Bruce D."/>
            <person name="Richardson P."/>
        </authorList>
    </citation>
    <scope>NUCLEOTIDE SEQUENCE [LARGE SCALE GENOMIC DNA]</scope>
    <source>
        <strain evidence="2">DSM 10229 / NCIMB 13809 / X14</strain>
    </source>
</reference>
<dbReference type="EMBL" id="CP000319">
    <property type="protein sequence ID" value="ABE63665.1"/>
    <property type="molecule type" value="Genomic_DNA"/>
</dbReference>
<protein>
    <submittedName>
        <fullName evidence="1">Uncharacterized protein</fullName>
    </submittedName>
</protein>